<evidence type="ECO:0000313" key="2">
    <source>
        <dbReference type="Proteomes" id="UP001058974"/>
    </source>
</evidence>
<gene>
    <name evidence="1" type="ORF">KIW84_031989</name>
</gene>
<sequence>MQVGATARLSNMPAIMFAADPSVASSLSTLDVTSEDFYGKGYDDSDRRIPNMTIITKQLGAIASNGIIGHRGTCTGGTYSEIAKIVDNHDNSNQYHGYRTTGESVLLWMYIIVVTHGHNADEESTIPELDSVYKITSSRATTYFGAITKPANSTVSNSKLGIHDRNKADSCANQSSSHRSHNRATVVFAVVTMPTFTYGEPFLLCSCHLSTSKLGEFTQNSLHLMLQEDMLSYCI</sequence>
<proteinExistence type="predicted"/>
<name>A0A9D5B1C4_PEA</name>
<accession>A0A9D5B1C4</accession>
<organism evidence="1 2">
    <name type="scientific">Pisum sativum</name>
    <name type="common">Garden pea</name>
    <name type="synonym">Lathyrus oleraceus</name>
    <dbReference type="NCBI Taxonomy" id="3888"/>
    <lineage>
        <taxon>Eukaryota</taxon>
        <taxon>Viridiplantae</taxon>
        <taxon>Streptophyta</taxon>
        <taxon>Embryophyta</taxon>
        <taxon>Tracheophyta</taxon>
        <taxon>Spermatophyta</taxon>
        <taxon>Magnoliopsida</taxon>
        <taxon>eudicotyledons</taxon>
        <taxon>Gunneridae</taxon>
        <taxon>Pentapetalae</taxon>
        <taxon>rosids</taxon>
        <taxon>fabids</taxon>
        <taxon>Fabales</taxon>
        <taxon>Fabaceae</taxon>
        <taxon>Papilionoideae</taxon>
        <taxon>50 kb inversion clade</taxon>
        <taxon>NPAAA clade</taxon>
        <taxon>Hologalegina</taxon>
        <taxon>IRL clade</taxon>
        <taxon>Fabeae</taxon>
        <taxon>Lathyrus</taxon>
    </lineage>
</organism>
<dbReference type="AlphaFoldDB" id="A0A9D5B1C4"/>
<keyword evidence="2" id="KW-1185">Reference proteome</keyword>
<reference evidence="1 2" key="1">
    <citation type="journal article" date="2022" name="Nat. Genet.">
        <title>Improved pea reference genome and pan-genome highlight genomic features and evolutionary characteristics.</title>
        <authorList>
            <person name="Yang T."/>
            <person name="Liu R."/>
            <person name="Luo Y."/>
            <person name="Hu S."/>
            <person name="Wang D."/>
            <person name="Wang C."/>
            <person name="Pandey M.K."/>
            <person name="Ge S."/>
            <person name="Xu Q."/>
            <person name="Li N."/>
            <person name="Li G."/>
            <person name="Huang Y."/>
            <person name="Saxena R.K."/>
            <person name="Ji Y."/>
            <person name="Li M."/>
            <person name="Yan X."/>
            <person name="He Y."/>
            <person name="Liu Y."/>
            <person name="Wang X."/>
            <person name="Xiang C."/>
            <person name="Varshney R.K."/>
            <person name="Ding H."/>
            <person name="Gao S."/>
            <person name="Zong X."/>
        </authorList>
    </citation>
    <scope>NUCLEOTIDE SEQUENCE [LARGE SCALE GENOMIC DNA]</scope>
    <source>
        <strain evidence="1 2">cv. Zhongwan 6</strain>
    </source>
</reference>
<comment type="caution">
    <text evidence="1">The sequence shown here is derived from an EMBL/GenBank/DDBJ whole genome shotgun (WGS) entry which is preliminary data.</text>
</comment>
<evidence type="ECO:0000313" key="1">
    <source>
        <dbReference type="EMBL" id="KAI5426395.1"/>
    </source>
</evidence>
<protein>
    <submittedName>
        <fullName evidence="1">Uncharacterized protein</fullName>
    </submittedName>
</protein>
<dbReference type="EMBL" id="JAMSHJ010000003">
    <property type="protein sequence ID" value="KAI5426395.1"/>
    <property type="molecule type" value="Genomic_DNA"/>
</dbReference>
<dbReference type="Gramene" id="Psat03G0198900-T1">
    <property type="protein sequence ID" value="KAI5426395.1"/>
    <property type="gene ID" value="KIW84_031989"/>
</dbReference>
<dbReference type="Proteomes" id="UP001058974">
    <property type="component" value="Chromosome 3"/>
</dbReference>